<name>A0A8C0WPD0_CASCN</name>
<reference evidence="1" key="1">
    <citation type="submission" date="2023-09" db="UniProtKB">
        <authorList>
            <consortium name="Ensembl"/>
        </authorList>
    </citation>
    <scope>IDENTIFICATION</scope>
</reference>
<protein>
    <submittedName>
        <fullName evidence="1">Uncharacterized protein</fullName>
    </submittedName>
</protein>
<evidence type="ECO:0000313" key="1">
    <source>
        <dbReference type="Ensembl" id="ENSCCNP00000014135.1"/>
    </source>
</evidence>
<sequence>MVDMAVGKDKCREQGLVSLPMSCIRVFMKSSPEVSSINEEHWCSWPGPPSSLFSVQHPFLQTGGRKEERALIYCALANTAEESEPFQFLSAQCSLQQHIY</sequence>
<dbReference type="AlphaFoldDB" id="A0A8C0WPD0"/>
<organism evidence="1">
    <name type="scientific">Castor canadensis</name>
    <name type="common">American beaver</name>
    <dbReference type="NCBI Taxonomy" id="51338"/>
    <lineage>
        <taxon>Eukaryota</taxon>
        <taxon>Metazoa</taxon>
        <taxon>Chordata</taxon>
        <taxon>Craniata</taxon>
        <taxon>Vertebrata</taxon>
        <taxon>Euteleostomi</taxon>
        <taxon>Mammalia</taxon>
        <taxon>Eutheria</taxon>
        <taxon>Euarchontoglires</taxon>
        <taxon>Glires</taxon>
        <taxon>Rodentia</taxon>
        <taxon>Castorimorpha</taxon>
        <taxon>Castoridae</taxon>
        <taxon>Castor</taxon>
    </lineage>
</organism>
<accession>A0A8C0WPD0</accession>
<dbReference type="Ensembl" id="ENSCCNT00000018545.1">
    <property type="protein sequence ID" value="ENSCCNP00000014135.1"/>
    <property type="gene ID" value="ENSCCNG00000014648.1"/>
</dbReference>
<proteinExistence type="predicted"/>